<keyword evidence="7" id="KW-1185">Reference proteome</keyword>
<dbReference type="EMBL" id="FXBJ01000002">
    <property type="protein sequence ID" value="SMH36132.1"/>
    <property type="molecule type" value="Genomic_DNA"/>
</dbReference>
<dbReference type="SUPFAM" id="SSF46785">
    <property type="entry name" value="Winged helix' DNA-binding domain"/>
    <property type="match status" value="1"/>
</dbReference>
<dbReference type="Pfam" id="PF03466">
    <property type="entry name" value="LysR_substrate"/>
    <property type="match status" value="1"/>
</dbReference>
<dbReference type="PROSITE" id="PS50931">
    <property type="entry name" value="HTH_LYSR"/>
    <property type="match status" value="1"/>
</dbReference>
<name>A0A1X7NEN7_9LACT</name>
<dbReference type="InterPro" id="IPR005119">
    <property type="entry name" value="LysR_subst-bd"/>
</dbReference>
<evidence type="ECO:0000256" key="3">
    <source>
        <dbReference type="ARBA" id="ARBA00023125"/>
    </source>
</evidence>
<accession>A0A1X7NEN7</accession>
<evidence type="ECO:0000313" key="6">
    <source>
        <dbReference type="EMBL" id="SMH36132.1"/>
    </source>
</evidence>
<sequence length="319" mass="37451">MSQEKNKMFSSKALDYFLQIAKTMNYTKAAQILGISQPALTQQIKKIEKKIGAPLFYSSGKKLHLTDVGYLFLQMAHSVNTIFDNTANKIQKTISSNSGEIKIGLLSSIEDKVFTEFISTYYKKNPDIKVTLYKLNRGDIWNNLENNSLDLAIMYLPDYKIENWQSYVSKKIIEEELMFLNHKAEEFNRDSIKLNETNDEKWTIYPDTYYINELLREEFKNQLTNLPSISAYLTTPEQLYRFSKTTKTYTALPRSFIETKTVGAETKVLSFNPQILFQLSYVYRLDKEQVPRVIDFLDFFTIYLEEENYYSRLKKKFSE</sequence>
<dbReference type="CDD" id="cd05466">
    <property type="entry name" value="PBP2_LTTR_substrate"/>
    <property type="match status" value="1"/>
</dbReference>
<dbReference type="InterPro" id="IPR050950">
    <property type="entry name" value="HTH-type_LysR_regulators"/>
</dbReference>
<dbReference type="Gene3D" id="1.10.10.10">
    <property type="entry name" value="Winged helix-like DNA-binding domain superfamily/Winged helix DNA-binding domain"/>
    <property type="match status" value="1"/>
</dbReference>
<feature type="domain" description="HTH lysR-type" evidence="5">
    <location>
        <begin position="9"/>
        <end position="66"/>
    </location>
</feature>
<evidence type="ECO:0000256" key="4">
    <source>
        <dbReference type="ARBA" id="ARBA00023163"/>
    </source>
</evidence>
<proteinExistence type="inferred from homology"/>
<dbReference type="STRING" id="1073423.SAMN04488700_1856"/>
<dbReference type="Gene3D" id="3.40.190.290">
    <property type="match status" value="1"/>
</dbReference>
<dbReference type="PANTHER" id="PTHR30419">
    <property type="entry name" value="HTH-TYPE TRANSCRIPTIONAL REGULATOR YBHD"/>
    <property type="match status" value="1"/>
</dbReference>
<dbReference type="InterPro" id="IPR000847">
    <property type="entry name" value="LysR_HTH_N"/>
</dbReference>
<dbReference type="InterPro" id="IPR036390">
    <property type="entry name" value="WH_DNA-bd_sf"/>
</dbReference>
<reference evidence="6 7" key="1">
    <citation type="submission" date="2017-04" db="EMBL/GenBank/DDBJ databases">
        <authorList>
            <person name="Afonso C.L."/>
            <person name="Miller P.J."/>
            <person name="Scott M.A."/>
            <person name="Spackman E."/>
            <person name="Goraichik I."/>
            <person name="Dimitrov K.M."/>
            <person name="Suarez D.L."/>
            <person name="Swayne D.E."/>
        </authorList>
    </citation>
    <scope>NUCLEOTIDE SEQUENCE [LARGE SCALE GENOMIC DNA]</scope>
    <source>
        <strain evidence="6 7">LMG26642</strain>
    </source>
</reference>
<dbReference type="Pfam" id="PF00126">
    <property type="entry name" value="HTH_1"/>
    <property type="match status" value="1"/>
</dbReference>
<evidence type="ECO:0000259" key="5">
    <source>
        <dbReference type="PROSITE" id="PS50931"/>
    </source>
</evidence>
<gene>
    <name evidence="6" type="ORF">SAMN04488700_1856</name>
</gene>
<dbReference type="RefSeq" id="WP_085559948.1">
    <property type="nucleotide sequence ID" value="NZ_FOAH01000003.1"/>
</dbReference>
<evidence type="ECO:0000313" key="7">
    <source>
        <dbReference type="Proteomes" id="UP000193435"/>
    </source>
</evidence>
<keyword evidence="3 6" id="KW-0238">DNA-binding</keyword>
<dbReference type="OrthoDB" id="9803735at2"/>
<dbReference type="InterPro" id="IPR036388">
    <property type="entry name" value="WH-like_DNA-bd_sf"/>
</dbReference>
<dbReference type="PRINTS" id="PR00039">
    <property type="entry name" value="HTHLYSR"/>
</dbReference>
<dbReference type="Proteomes" id="UP000193435">
    <property type="component" value="Unassembled WGS sequence"/>
</dbReference>
<dbReference type="AlphaFoldDB" id="A0A1X7NEN7"/>
<dbReference type="PANTHER" id="PTHR30419:SF8">
    <property type="entry name" value="NITROGEN ASSIMILATION TRANSCRIPTIONAL ACTIVATOR-RELATED"/>
    <property type="match status" value="1"/>
</dbReference>
<organism evidence="6 7">
    <name type="scientific">Carnobacterium iners</name>
    <dbReference type="NCBI Taxonomy" id="1073423"/>
    <lineage>
        <taxon>Bacteria</taxon>
        <taxon>Bacillati</taxon>
        <taxon>Bacillota</taxon>
        <taxon>Bacilli</taxon>
        <taxon>Lactobacillales</taxon>
        <taxon>Carnobacteriaceae</taxon>
        <taxon>Carnobacterium</taxon>
    </lineage>
</organism>
<evidence type="ECO:0000256" key="2">
    <source>
        <dbReference type="ARBA" id="ARBA00023015"/>
    </source>
</evidence>
<dbReference type="SUPFAM" id="SSF53850">
    <property type="entry name" value="Periplasmic binding protein-like II"/>
    <property type="match status" value="1"/>
</dbReference>
<keyword evidence="4" id="KW-0804">Transcription</keyword>
<dbReference type="GO" id="GO:0005829">
    <property type="term" value="C:cytosol"/>
    <property type="evidence" value="ECO:0007669"/>
    <property type="project" value="TreeGrafter"/>
</dbReference>
<comment type="similarity">
    <text evidence="1">Belongs to the LysR transcriptional regulatory family.</text>
</comment>
<protein>
    <submittedName>
        <fullName evidence="6">DNA-binding transcriptional regulator, LysR family</fullName>
    </submittedName>
</protein>
<evidence type="ECO:0000256" key="1">
    <source>
        <dbReference type="ARBA" id="ARBA00009437"/>
    </source>
</evidence>
<keyword evidence="2" id="KW-0805">Transcription regulation</keyword>
<dbReference type="GO" id="GO:0003700">
    <property type="term" value="F:DNA-binding transcription factor activity"/>
    <property type="evidence" value="ECO:0007669"/>
    <property type="project" value="InterPro"/>
</dbReference>
<dbReference type="GO" id="GO:0003677">
    <property type="term" value="F:DNA binding"/>
    <property type="evidence" value="ECO:0007669"/>
    <property type="project" value="UniProtKB-KW"/>
</dbReference>